<dbReference type="InterPro" id="IPR011773">
    <property type="entry name" value="DNA-dir_RpoA"/>
</dbReference>
<comment type="domain">
    <text evidence="8">The N-terminal domain is essential for RNAP assembly and basal transcription, whereas the C-terminal domain is involved in interaction with transcriptional regulators and with upstream promoter elements.</text>
</comment>
<dbReference type="GO" id="GO:0046983">
    <property type="term" value="F:protein dimerization activity"/>
    <property type="evidence" value="ECO:0007669"/>
    <property type="project" value="InterPro"/>
</dbReference>
<keyword evidence="5 8" id="KW-0548">Nucleotidyltransferase</keyword>
<dbReference type="SUPFAM" id="SSF55257">
    <property type="entry name" value="RBP11-like subunits of RNA polymerase"/>
    <property type="match status" value="1"/>
</dbReference>
<dbReference type="HAMAP" id="MF_00059">
    <property type="entry name" value="RNApol_bact_RpoA"/>
    <property type="match status" value="1"/>
</dbReference>
<evidence type="ECO:0000256" key="6">
    <source>
        <dbReference type="ARBA" id="ARBA00023163"/>
    </source>
</evidence>
<dbReference type="SMART" id="SM00662">
    <property type="entry name" value="RPOLD"/>
    <property type="match status" value="1"/>
</dbReference>
<evidence type="ECO:0000256" key="4">
    <source>
        <dbReference type="ARBA" id="ARBA00022679"/>
    </source>
</evidence>
<evidence type="ECO:0000256" key="7">
    <source>
        <dbReference type="ARBA" id="ARBA00048552"/>
    </source>
</evidence>
<sequence>MFQCIESLALSKTELYGRFQIGPVKSGQGLTIGNALRRVLLGEIESLSIISVKIQGIKHEFEIFPGLKESIIELLFQLRNIVLAGSIENRVQRGFLNVKGPCIITAKDLNLPDGVTVADPDQYIATLLFETDFSMTFCLAKGTASTNLTPLTSTQEPILPPSVDFGAHEFYLDPFFSPLKKVNYVIEDHIETTGVNLMNKSELATELTQMQSSTVIEFIHLEVWTNGSIDPKKAFEKAIQKLLFTFQTFFTSSVSHSASELKPYQNLNDIPIEELNLSVRSYNCLKKANIQTLAKLVRYTKQDLLEIQNFGKKSAEEVVQKLYEIFDIHLETNTLKT</sequence>
<evidence type="ECO:0000256" key="5">
    <source>
        <dbReference type="ARBA" id="ARBA00022695"/>
    </source>
</evidence>
<comment type="subunit">
    <text evidence="8">In plastids the minimal PEP RNA polymerase catalytic core is composed of four subunits: alpha, beta, beta', and beta''. When a (nuclear-encoded) sigma factor is associated with the core the holoenzyme is formed, which can initiate transcription.</text>
</comment>
<keyword evidence="3 8" id="KW-0240">DNA-directed RNA polymerase</keyword>
<evidence type="ECO:0000256" key="3">
    <source>
        <dbReference type="ARBA" id="ARBA00022478"/>
    </source>
</evidence>
<gene>
    <name evidence="8 10" type="primary">rpoA</name>
</gene>
<evidence type="ECO:0000259" key="9">
    <source>
        <dbReference type="SMART" id="SM00662"/>
    </source>
</evidence>
<dbReference type="AlphaFoldDB" id="A0A088CJY6"/>
<feature type="region of interest" description="Alpha N-terminal domain (alpha-NTD)" evidence="8">
    <location>
        <begin position="1"/>
        <end position="256"/>
    </location>
</feature>
<dbReference type="Pfam" id="PF03118">
    <property type="entry name" value="RNA_pol_A_CTD"/>
    <property type="match status" value="1"/>
</dbReference>
<dbReference type="Gene3D" id="1.10.150.20">
    <property type="entry name" value="5' to 3' exonuclease, C-terminal subdomain"/>
    <property type="match status" value="1"/>
</dbReference>
<feature type="domain" description="DNA-directed RNA polymerase RpoA/D/Rpb3-type" evidence="9">
    <location>
        <begin position="16"/>
        <end position="249"/>
    </location>
</feature>
<dbReference type="Gene3D" id="2.170.120.12">
    <property type="entry name" value="DNA-directed RNA polymerase, insert domain"/>
    <property type="match status" value="1"/>
</dbReference>
<dbReference type="GO" id="GO:0003899">
    <property type="term" value="F:DNA-directed RNA polymerase activity"/>
    <property type="evidence" value="ECO:0007669"/>
    <property type="project" value="UniProtKB-UniRule"/>
</dbReference>
<dbReference type="SUPFAM" id="SSF56553">
    <property type="entry name" value="Insert subdomain of RNA polymerase alpha subunit"/>
    <property type="match status" value="1"/>
</dbReference>
<accession>A0A088CJY6</accession>
<keyword evidence="6 8" id="KW-0804">Transcription</keyword>
<dbReference type="EC" id="2.7.7.6" evidence="8"/>
<keyword evidence="10" id="KW-0934">Plastid</keyword>
<evidence type="ECO:0000313" key="10">
    <source>
        <dbReference type="EMBL" id="AID67479.1"/>
    </source>
</evidence>
<dbReference type="CDD" id="cd06928">
    <property type="entry name" value="RNAP_alpha_NTD"/>
    <property type="match status" value="1"/>
</dbReference>
<dbReference type="SUPFAM" id="SSF47789">
    <property type="entry name" value="C-terminal domain of RNA polymerase alpha subunit"/>
    <property type="match status" value="1"/>
</dbReference>
<dbReference type="GO" id="GO:0006351">
    <property type="term" value="P:DNA-templated transcription"/>
    <property type="evidence" value="ECO:0007669"/>
    <property type="project" value="UniProtKB-UniRule"/>
</dbReference>
<protein>
    <recommendedName>
        <fullName evidence="8">DNA-directed RNA polymerase subunit alpha</fullName>
        <shortName evidence="8">PEP</shortName>
        <ecNumber evidence="8">2.7.7.6</ecNumber>
    </recommendedName>
    <alternativeName>
        <fullName evidence="8">Plastid-encoded RNA polymerase subunit alpha</fullName>
        <shortName evidence="8">RNA polymerase subunit alpha</shortName>
    </alternativeName>
</protein>
<keyword evidence="10" id="KW-0150">Chloroplast</keyword>
<organism evidence="10">
    <name type="scientific">Prasinococcus sp. CCMP1194</name>
    <dbReference type="NCBI Taxonomy" id="110672"/>
    <lineage>
        <taxon>Eukaryota</taxon>
        <taxon>Viridiplantae</taxon>
        <taxon>Prasinodermophyta</taxon>
        <taxon>Palmophyllophyceae</taxon>
        <taxon>Prasinococcales</taxon>
        <taxon>Prasinococcaceae</taxon>
        <taxon>Prasinococcus</taxon>
    </lineage>
</organism>
<name>A0A088CJY6_9VIRI</name>
<proteinExistence type="inferred from homology"/>
<dbReference type="Pfam" id="PF01193">
    <property type="entry name" value="RNA_pol_L"/>
    <property type="match status" value="1"/>
</dbReference>
<reference evidence="10" key="1">
    <citation type="journal article" date="2014" name="BMC Genomics">
        <title>Six newly sequenced chloroplast genomes from prasinophyte green algae provide insights into the relationships among prasinophyte lineages and the diversity of streamlined genome architecture in picoplanktonic species.</title>
        <authorList>
            <person name="Lemieux C."/>
            <person name="Otis C."/>
            <person name="Turmel M."/>
        </authorList>
    </citation>
    <scope>NUCLEOTIDE SEQUENCE</scope>
</reference>
<dbReference type="EMBL" id="KJ746597">
    <property type="protein sequence ID" value="AID67479.1"/>
    <property type="molecule type" value="Genomic_DNA"/>
</dbReference>
<dbReference type="Gene3D" id="3.30.1360.10">
    <property type="entry name" value="RNA polymerase, RBP11-like subunit"/>
    <property type="match status" value="1"/>
</dbReference>
<evidence type="ECO:0000256" key="8">
    <source>
        <dbReference type="HAMAP-Rule" id="MF_00059"/>
    </source>
</evidence>
<comment type="function">
    <text evidence="1 8">DNA-dependent RNA polymerase catalyzes the transcription of DNA into RNA using the four ribonucleoside triphosphates as substrates.</text>
</comment>
<geneLocation type="chloroplast" evidence="10"/>
<comment type="catalytic activity">
    <reaction evidence="7 8">
        <text>RNA(n) + a ribonucleoside 5'-triphosphate = RNA(n+1) + diphosphate</text>
        <dbReference type="Rhea" id="RHEA:21248"/>
        <dbReference type="Rhea" id="RHEA-COMP:14527"/>
        <dbReference type="Rhea" id="RHEA-COMP:17342"/>
        <dbReference type="ChEBI" id="CHEBI:33019"/>
        <dbReference type="ChEBI" id="CHEBI:61557"/>
        <dbReference type="ChEBI" id="CHEBI:140395"/>
        <dbReference type="EC" id="2.7.7.6"/>
    </reaction>
</comment>
<comment type="similarity">
    <text evidence="2 8">Belongs to the RNA polymerase alpha chain family.</text>
</comment>
<dbReference type="InterPro" id="IPR011260">
    <property type="entry name" value="RNAP_asu_C"/>
</dbReference>
<dbReference type="InterPro" id="IPR011262">
    <property type="entry name" value="DNA-dir_RNA_pol_insert"/>
</dbReference>
<dbReference type="InterPro" id="IPR036643">
    <property type="entry name" value="RNApol_insert_sf"/>
</dbReference>
<dbReference type="GO" id="GO:0003677">
    <property type="term" value="F:DNA binding"/>
    <property type="evidence" value="ECO:0007669"/>
    <property type="project" value="UniProtKB-UniRule"/>
</dbReference>
<dbReference type="InterPro" id="IPR011263">
    <property type="entry name" value="DNA-dir_RNA_pol_RpoA/D/Rpb3"/>
</dbReference>
<comment type="subcellular location">
    <subcellularLocation>
        <location evidence="8">Plastid</location>
        <location evidence="8">Chloroplast</location>
    </subcellularLocation>
</comment>
<dbReference type="GO" id="GO:0009507">
    <property type="term" value="C:chloroplast"/>
    <property type="evidence" value="ECO:0007669"/>
    <property type="project" value="UniProtKB-SubCell"/>
</dbReference>
<evidence type="ECO:0000256" key="2">
    <source>
        <dbReference type="ARBA" id="ARBA00007123"/>
    </source>
</evidence>
<dbReference type="Pfam" id="PF01000">
    <property type="entry name" value="RNA_pol_A_bac"/>
    <property type="match status" value="1"/>
</dbReference>
<feature type="region of interest" description="Alpha C-terminal domain (alpha-CTD)" evidence="8">
    <location>
        <begin position="264"/>
        <end position="337"/>
    </location>
</feature>
<dbReference type="GO" id="GO:0000428">
    <property type="term" value="C:DNA-directed RNA polymerase complex"/>
    <property type="evidence" value="ECO:0007669"/>
    <property type="project" value="UniProtKB-KW"/>
</dbReference>
<dbReference type="InterPro" id="IPR036603">
    <property type="entry name" value="RBP11-like"/>
</dbReference>
<evidence type="ECO:0000256" key="1">
    <source>
        <dbReference type="ARBA" id="ARBA00004026"/>
    </source>
</evidence>
<keyword evidence="4 8" id="KW-0808">Transferase</keyword>